<evidence type="ECO:0000256" key="12">
    <source>
        <dbReference type="ARBA" id="ARBA00034269"/>
    </source>
</evidence>
<dbReference type="GO" id="GO:0015087">
    <property type="term" value="F:cobalt ion transmembrane transporter activity"/>
    <property type="evidence" value="ECO:0007669"/>
    <property type="project" value="TreeGrafter"/>
</dbReference>
<keyword evidence="10" id="KW-0406">Ion transport</keyword>
<evidence type="ECO:0000256" key="5">
    <source>
        <dbReference type="ARBA" id="ARBA00022475"/>
    </source>
</evidence>
<feature type="transmembrane region" description="Helical" evidence="13">
    <location>
        <begin position="267"/>
        <end position="290"/>
    </location>
</feature>
<keyword evidence="9 13" id="KW-1133">Transmembrane helix</keyword>
<dbReference type="Gene3D" id="1.20.58.340">
    <property type="entry name" value="Magnesium transport protein CorA, transmembrane region"/>
    <property type="match status" value="2"/>
</dbReference>
<dbReference type="GO" id="GO:0005886">
    <property type="term" value="C:plasma membrane"/>
    <property type="evidence" value="ECO:0007669"/>
    <property type="project" value="UniProtKB-SubCell"/>
</dbReference>
<dbReference type="AlphaFoldDB" id="B2IEP0"/>
<dbReference type="EMBL" id="CP001016">
    <property type="protein sequence ID" value="ACB96980.1"/>
    <property type="molecule type" value="Genomic_DNA"/>
</dbReference>
<proteinExistence type="inferred from homology"/>
<dbReference type="HOGENOM" id="CLU_007127_5_0_5"/>
<evidence type="ECO:0000256" key="1">
    <source>
        <dbReference type="ARBA" id="ARBA00004429"/>
    </source>
</evidence>
<comment type="catalytic activity">
    <reaction evidence="12">
        <text>Mg(2+)(in) = Mg(2+)(out)</text>
        <dbReference type="Rhea" id="RHEA:29827"/>
        <dbReference type="ChEBI" id="CHEBI:18420"/>
    </reaction>
</comment>
<evidence type="ECO:0000256" key="8">
    <source>
        <dbReference type="ARBA" id="ARBA00022842"/>
    </source>
</evidence>
<evidence type="ECO:0000256" key="7">
    <source>
        <dbReference type="ARBA" id="ARBA00022692"/>
    </source>
</evidence>
<dbReference type="CDD" id="cd12837">
    <property type="entry name" value="EcCorA-like_u1"/>
    <property type="match status" value="1"/>
</dbReference>
<dbReference type="KEGG" id="bid:Bind_3423"/>
<dbReference type="InterPro" id="IPR045863">
    <property type="entry name" value="CorA_TM1_TM2"/>
</dbReference>
<sequence length="328" mass="36538">MLTFHSSLTNTAVPVALDARVLPTEINWIDAVSPSEPERAFLERVLGTRIPTFADLSEIESTSRIYSNGGYLFLSMPAIFRGDENVPITTPLGFVLSKSLLISLRFEPLKSFENLQAHITRKDAEGSGGAHAFVAILEVIIDHVADLLEHIGTDLDCISQDIFGFSSGPESPARRKNGKDLREVLRRIGRIGNLTSKLSEMLLGVGRIIPFVVSNPSIELSSDEKSRLNNLGRDIASLNEYETRLTDKTQFLLDATLGLTNVDQNDIFRILTVVSVVGIPPTFIASMYGMNFKNIPEYDWAFGYQYGLALIFISTLLPLLWFKRKGWW</sequence>
<feature type="transmembrane region" description="Helical" evidence="13">
    <location>
        <begin position="302"/>
        <end position="322"/>
    </location>
</feature>
<evidence type="ECO:0000256" key="6">
    <source>
        <dbReference type="ARBA" id="ARBA00022519"/>
    </source>
</evidence>
<evidence type="ECO:0000256" key="9">
    <source>
        <dbReference type="ARBA" id="ARBA00022989"/>
    </source>
</evidence>
<dbReference type="PANTHER" id="PTHR47685">
    <property type="entry name" value="MAGNESIUM TRANSPORT PROTEIN CORA"/>
    <property type="match status" value="1"/>
</dbReference>
<keyword evidence="15" id="KW-1185">Reference proteome</keyword>
<evidence type="ECO:0000256" key="2">
    <source>
        <dbReference type="ARBA" id="ARBA00009765"/>
    </source>
</evidence>
<keyword evidence="8" id="KW-0460">Magnesium</keyword>
<dbReference type="OrthoDB" id="9803416at2"/>
<reference evidence="14 15" key="2">
    <citation type="journal article" date="2010" name="J. Bacteriol.">
        <title>Complete genome sequence of Beijerinckia indica subsp. indica.</title>
        <authorList>
            <person name="Tamas I."/>
            <person name="Dedysh S.N."/>
            <person name="Liesack W."/>
            <person name="Stott M.B."/>
            <person name="Alam M."/>
            <person name="Murrell J.C."/>
            <person name="Dunfield P.F."/>
        </authorList>
    </citation>
    <scope>NUCLEOTIDE SEQUENCE [LARGE SCALE GENOMIC DNA]</scope>
    <source>
        <strain evidence="15">ATCC 9039 / DSM 1715 / NCIMB 8712</strain>
    </source>
</reference>
<dbReference type="Gene3D" id="3.30.460.20">
    <property type="entry name" value="CorA soluble domain-like"/>
    <property type="match status" value="1"/>
</dbReference>
<comment type="similarity">
    <text evidence="2">Belongs to the CorA metal ion transporter (MIT) (TC 1.A.35) family.</text>
</comment>
<dbReference type="GO" id="GO:0015095">
    <property type="term" value="F:magnesium ion transmembrane transporter activity"/>
    <property type="evidence" value="ECO:0007669"/>
    <property type="project" value="TreeGrafter"/>
</dbReference>
<keyword evidence="11 13" id="KW-0472">Membrane</keyword>
<dbReference type="eggNOG" id="COG0598">
    <property type="taxonomic scope" value="Bacteria"/>
</dbReference>
<organism evidence="14 15">
    <name type="scientific">Beijerinckia indica subsp. indica (strain ATCC 9039 / DSM 1715 / NCIMB 8712)</name>
    <dbReference type="NCBI Taxonomy" id="395963"/>
    <lineage>
        <taxon>Bacteria</taxon>
        <taxon>Pseudomonadati</taxon>
        <taxon>Pseudomonadota</taxon>
        <taxon>Alphaproteobacteria</taxon>
        <taxon>Hyphomicrobiales</taxon>
        <taxon>Beijerinckiaceae</taxon>
        <taxon>Beijerinckia</taxon>
    </lineage>
</organism>
<dbReference type="Pfam" id="PF01544">
    <property type="entry name" value="CorA"/>
    <property type="match status" value="1"/>
</dbReference>
<dbReference type="GO" id="GO:0015099">
    <property type="term" value="F:nickel cation transmembrane transporter activity"/>
    <property type="evidence" value="ECO:0007669"/>
    <property type="project" value="TreeGrafter"/>
</dbReference>
<keyword evidence="6" id="KW-0997">Cell inner membrane</keyword>
<accession>B2IEP0</accession>
<evidence type="ECO:0000256" key="13">
    <source>
        <dbReference type="SAM" id="Phobius"/>
    </source>
</evidence>
<dbReference type="STRING" id="395963.Bind_3423"/>
<dbReference type="InterPro" id="IPR050829">
    <property type="entry name" value="CorA_MIT"/>
</dbReference>
<evidence type="ECO:0000313" key="15">
    <source>
        <dbReference type="Proteomes" id="UP000001695"/>
    </source>
</evidence>
<reference evidence="15" key="1">
    <citation type="submission" date="2008-03" db="EMBL/GenBank/DDBJ databases">
        <title>Complete sequence of chromosome of Beijerinckia indica subsp. indica ATCC 9039.</title>
        <authorList>
            <consortium name="US DOE Joint Genome Institute"/>
            <person name="Copeland A."/>
            <person name="Lucas S."/>
            <person name="Lapidus A."/>
            <person name="Glavina del Rio T."/>
            <person name="Dalin E."/>
            <person name="Tice H."/>
            <person name="Bruce D."/>
            <person name="Goodwin L."/>
            <person name="Pitluck S."/>
            <person name="LaButti K."/>
            <person name="Schmutz J."/>
            <person name="Larimer F."/>
            <person name="Land M."/>
            <person name="Hauser L."/>
            <person name="Kyrpides N."/>
            <person name="Mikhailova N."/>
            <person name="Dunfield P.F."/>
            <person name="Dedysh S.N."/>
            <person name="Liesack W."/>
            <person name="Saw J.H."/>
            <person name="Alam M."/>
            <person name="Chen Y."/>
            <person name="Murrell J.C."/>
            <person name="Richardson P."/>
        </authorList>
    </citation>
    <scope>NUCLEOTIDE SEQUENCE [LARGE SCALE GENOMIC DNA]</scope>
    <source>
        <strain evidence="15">ATCC 9039 / DSM 1715 / NCIMB 8712</strain>
    </source>
</reference>
<dbReference type="PANTHER" id="PTHR47685:SF1">
    <property type="entry name" value="MAGNESIUM TRANSPORT PROTEIN CORA"/>
    <property type="match status" value="1"/>
</dbReference>
<evidence type="ECO:0000256" key="11">
    <source>
        <dbReference type="ARBA" id="ARBA00023136"/>
    </source>
</evidence>
<evidence type="ECO:0000256" key="10">
    <source>
        <dbReference type="ARBA" id="ARBA00023065"/>
    </source>
</evidence>
<comment type="subcellular location">
    <subcellularLocation>
        <location evidence="1">Cell inner membrane</location>
        <topology evidence="1">Multi-pass membrane protein</topology>
    </subcellularLocation>
</comment>
<dbReference type="InterPro" id="IPR002523">
    <property type="entry name" value="MgTranspt_CorA/ZnTranspt_ZntB"/>
</dbReference>
<evidence type="ECO:0000313" key="14">
    <source>
        <dbReference type="EMBL" id="ACB96980.1"/>
    </source>
</evidence>
<protein>
    <recommendedName>
        <fullName evidence="3">Magnesium transport protein CorA</fullName>
    </recommendedName>
</protein>
<dbReference type="FunFam" id="1.20.58.340:FF:000001">
    <property type="entry name" value="Magnesium transport protein CorA"/>
    <property type="match status" value="1"/>
</dbReference>
<dbReference type="SUPFAM" id="SSF143865">
    <property type="entry name" value="CorA soluble domain-like"/>
    <property type="match status" value="1"/>
</dbReference>
<dbReference type="SUPFAM" id="SSF144083">
    <property type="entry name" value="Magnesium transport protein CorA, transmembrane region"/>
    <property type="match status" value="1"/>
</dbReference>
<dbReference type="Proteomes" id="UP000001695">
    <property type="component" value="Chromosome"/>
</dbReference>
<gene>
    <name evidence="14" type="ordered locus">Bind_3423</name>
</gene>
<keyword evidence="5" id="KW-1003">Cell membrane</keyword>
<name>B2IEP0_BEII9</name>
<evidence type="ECO:0000256" key="3">
    <source>
        <dbReference type="ARBA" id="ARBA00019439"/>
    </source>
</evidence>
<dbReference type="RefSeq" id="WP_012386328.1">
    <property type="nucleotide sequence ID" value="NC_010581.1"/>
</dbReference>
<keyword evidence="4" id="KW-0813">Transport</keyword>
<evidence type="ECO:0000256" key="4">
    <source>
        <dbReference type="ARBA" id="ARBA00022448"/>
    </source>
</evidence>
<dbReference type="InterPro" id="IPR045861">
    <property type="entry name" value="CorA_cytoplasmic_dom"/>
</dbReference>
<keyword evidence="7 13" id="KW-0812">Transmembrane</keyword>